<dbReference type="InterPro" id="IPR006260">
    <property type="entry name" value="TonB/TolA_C"/>
</dbReference>
<protein>
    <submittedName>
        <fullName evidence="11">TonB family protein</fullName>
    </submittedName>
</protein>
<name>A0ABS3TBV3_9BACT</name>
<feature type="domain" description="TonB C-terminal" evidence="10">
    <location>
        <begin position="135"/>
        <end position="233"/>
    </location>
</feature>
<keyword evidence="9" id="KW-0472">Membrane</keyword>
<evidence type="ECO:0000256" key="2">
    <source>
        <dbReference type="ARBA" id="ARBA00006555"/>
    </source>
</evidence>
<dbReference type="EMBL" id="JAGETX010000005">
    <property type="protein sequence ID" value="MBO3271134.1"/>
    <property type="molecule type" value="Genomic_DNA"/>
</dbReference>
<evidence type="ECO:0000256" key="6">
    <source>
        <dbReference type="ARBA" id="ARBA00022692"/>
    </source>
</evidence>
<dbReference type="PANTHER" id="PTHR33446">
    <property type="entry name" value="PROTEIN TONB-RELATED"/>
    <property type="match status" value="1"/>
</dbReference>
<keyword evidence="5" id="KW-0997">Cell inner membrane</keyword>
<evidence type="ECO:0000313" key="12">
    <source>
        <dbReference type="Proteomes" id="UP000670527"/>
    </source>
</evidence>
<reference evidence="11 12" key="1">
    <citation type="submission" date="2021-03" db="EMBL/GenBank/DDBJ databases">
        <authorList>
            <person name="Kim M.K."/>
        </authorList>
    </citation>
    <scope>NUCLEOTIDE SEQUENCE [LARGE SCALE GENOMIC DNA]</scope>
    <source>
        <strain evidence="11 12">BT507</strain>
    </source>
</reference>
<gene>
    <name evidence="11" type="ORF">J4D97_10785</name>
</gene>
<accession>A0ABS3TBV3</accession>
<evidence type="ECO:0000256" key="9">
    <source>
        <dbReference type="ARBA" id="ARBA00023136"/>
    </source>
</evidence>
<dbReference type="SUPFAM" id="SSF74653">
    <property type="entry name" value="TolA/TonB C-terminal domain"/>
    <property type="match status" value="1"/>
</dbReference>
<dbReference type="Proteomes" id="UP000670527">
    <property type="component" value="Unassembled WGS sequence"/>
</dbReference>
<evidence type="ECO:0000256" key="4">
    <source>
        <dbReference type="ARBA" id="ARBA00022475"/>
    </source>
</evidence>
<dbReference type="Gene3D" id="3.30.1150.10">
    <property type="match status" value="1"/>
</dbReference>
<comment type="caution">
    <text evidence="11">The sequence shown here is derived from an EMBL/GenBank/DDBJ whole genome shotgun (WGS) entry which is preliminary data.</text>
</comment>
<keyword evidence="8" id="KW-1133">Transmembrane helix</keyword>
<dbReference type="PROSITE" id="PS52015">
    <property type="entry name" value="TONB_CTD"/>
    <property type="match status" value="1"/>
</dbReference>
<evidence type="ECO:0000259" key="10">
    <source>
        <dbReference type="PROSITE" id="PS52015"/>
    </source>
</evidence>
<comment type="subcellular location">
    <subcellularLocation>
        <location evidence="1">Cell inner membrane</location>
        <topology evidence="1">Single-pass membrane protein</topology>
        <orientation evidence="1">Periplasmic side</orientation>
    </subcellularLocation>
</comment>
<dbReference type="NCBIfam" id="TIGR01352">
    <property type="entry name" value="tonB_Cterm"/>
    <property type="match status" value="1"/>
</dbReference>
<dbReference type="InterPro" id="IPR051045">
    <property type="entry name" value="TonB-dependent_transducer"/>
</dbReference>
<dbReference type="PANTHER" id="PTHR33446:SF2">
    <property type="entry name" value="PROTEIN TONB"/>
    <property type="match status" value="1"/>
</dbReference>
<keyword evidence="6" id="KW-0812">Transmembrane</keyword>
<dbReference type="InterPro" id="IPR037682">
    <property type="entry name" value="TonB_C"/>
</dbReference>
<organism evidence="11 12">
    <name type="scientific">Hymenobacter defluvii</name>
    <dbReference type="NCBI Taxonomy" id="2054411"/>
    <lineage>
        <taxon>Bacteria</taxon>
        <taxon>Pseudomonadati</taxon>
        <taxon>Bacteroidota</taxon>
        <taxon>Cytophagia</taxon>
        <taxon>Cytophagales</taxon>
        <taxon>Hymenobacteraceae</taxon>
        <taxon>Hymenobacter</taxon>
    </lineage>
</organism>
<evidence type="ECO:0000256" key="3">
    <source>
        <dbReference type="ARBA" id="ARBA00022448"/>
    </source>
</evidence>
<evidence type="ECO:0000256" key="7">
    <source>
        <dbReference type="ARBA" id="ARBA00022927"/>
    </source>
</evidence>
<comment type="similarity">
    <text evidence="2">Belongs to the TonB family.</text>
</comment>
<keyword evidence="7" id="KW-0653">Protein transport</keyword>
<dbReference type="RefSeq" id="WP_208307594.1">
    <property type="nucleotide sequence ID" value="NZ_JAGETX010000005.1"/>
</dbReference>
<evidence type="ECO:0000256" key="5">
    <source>
        <dbReference type="ARBA" id="ARBA00022519"/>
    </source>
</evidence>
<dbReference type="Pfam" id="PF03544">
    <property type="entry name" value="TonB_C"/>
    <property type="match status" value="1"/>
</dbReference>
<evidence type="ECO:0000256" key="8">
    <source>
        <dbReference type="ARBA" id="ARBA00022989"/>
    </source>
</evidence>
<keyword evidence="12" id="KW-1185">Reference proteome</keyword>
<keyword evidence="4" id="KW-1003">Cell membrane</keyword>
<proteinExistence type="inferred from homology"/>
<evidence type="ECO:0000313" key="11">
    <source>
        <dbReference type="EMBL" id="MBO3271134.1"/>
    </source>
</evidence>
<dbReference type="PROSITE" id="PS51257">
    <property type="entry name" value="PROKAR_LIPOPROTEIN"/>
    <property type="match status" value="1"/>
</dbReference>
<keyword evidence="3" id="KW-0813">Transport</keyword>
<sequence>MLNRLSAPHRWKQWLLLPLGCVLLGLVACEKNKSIDKQKAVDKYNANLFMSTIEIKDQPLMQTIEVRRAPTSSKYSTTKGERRKIGAHKDDLITIIDGKSVLNGRITNRMLTRFSTQPMSADTGVYSARLPVPAGGVSNLLQFVEQSITYPRSGIDARLEGKVWVNFIVNKYGQVTETSIRRGISSSEHPEAAEEMNAEALRVIKSFPRWVPGTCDGEPVGVAFTIPVTYALE</sequence>
<evidence type="ECO:0000256" key="1">
    <source>
        <dbReference type="ARBA" id="ARBA00004383"/>
    </source>
</evidence>